<dbReference type="PROSITE" id="PS50005">
    <property type="entry name" value="TPR"/>
    <property type="match status" value="1"/>
</dbReference>
<name>A0A6J6HZ92_9ZZZZ</name>
<evidence type="ECO:0000313" key="1">
    <source>
        <dbReference type="EMBL" id="CAB4618296.1"/>
    </source>
</evidence>
<sequence length="169" mass="18609">MALIGSILAALGLGVFWVLMLRKGSGRTRIIQGPKGVRATLDAYSKGKWETVAANGPALLGAQSDGDEGQWRPALELALGQSLLELGRPEEAIPHLERGLLLQSAWRRAHGRSDSPDPGEAKLRHLLGYAYFVTDRPAQARREYRRVLDMHPLDPEVRVRVEASLSKLE</sequence>
<gene>
    <name evidence="1" type="ORF">UFOPK1835_01563</name>
</gene>
<protein>
    <submittedName>
        <fullName evidence="1">Unannotated protein</fullName>
    </submittedName>
</protein>
<dbReference type="Pfam" id="PF07721">
    <property type="entry name" value="TPR_4"/>
    <property type="match status" value="2"/>
</dbReference>
<reference evidence="1" key="1">
    <citation type="submission" date="2020-05" db="EMBL/GenBank/DDBJ databases">
        <authorList>
            <person name="Chiriac C."/>
            <person name="Salcher M."/>
            <person name="Ghai R."/>
            <person name="Kavagutti S V."/>
        </authorList>
    </citation>
    <scope>NUCLEOTIDE SEQUENCE</scope>
</reference>
<dbReference type="AlphaFoldDB" id="A0A6J6HZ92"/>
<dbReference type="InterPro" id="IPR019734">
    <property type="entry name" value="TPR_rpt"/>
</dbReference>
<proteinExistence type="predicted"/>
<organism evidence="1">
    <name type="scientific">freshwater metagenome</name>
    <dbReference type="NCBI Taxonomy" id="449393"/>
    <lineage>
        <taxon>unclassified sequences</taxon>
        <taxon>metagenomes</taxon>
        <taxon>ecological metagenomes</taxon>
    </lineage>
</organism>
<dbReference type="EMBL" id="CAEZUP010000078">
    <property type="protein sequence ID" value="CAB4618296.1"/>
    <property type="molecule type" value="Genomic_DNA"/>
</dbReference>
<accession>A0A6J6HZ92</accession>
<dbReference type="SMART" id="SM00028">
    <property type="entry name" value="TPR"/>
    <property type="match status" value="2"/>
</dbReference>
<dbReference type="SUPFAM" id="SSF48452">
    <property type="entry name" value="TPR-like"/>
    <property type="match status" value="1"/>
</dbReference>
<dbReference type="InterPro" id="IPR011990">
    <property type="entry name" value="TPR-like_helical_dom_sf"/>
</dbReference>
<dbReference type="InterPro" id="IPR011717">
    <property type="entry name" value="TPR-4"/>
</dbReference>
<dbReference type="Gene3D" id="1.25.40.10">
    <property type="entry name" value="Tetratricopeptide repeat domain"/>
    <property type="match status" value="1"/>
</dbReference>